<sequence>MTKNVFAGMWEIAAQNGMNKSIARFPDVCMSPPSPPAGPIPIPYPDTSFSNNLKSASSTVLIGGNGAALAQQSYYQESVLGDEAATRTFGANVVTHQITGKTYFQAWCMDVKFEGKNVCRHLDITTSNHASGGTTTAPLTTVETMSMADQDALLDKGICPCCKGPIHNAEQKKGNSITPQEFYKPDLTQNRKATGRPVKKDIVERAQLAITVMDKIRDEAAKAGCDAAIPEDNPDDACGRHYIIKSGKNSREEFIAQDSPLTPEEHYDTTGPYGAAGPAILTQAKKIHAAKKAGDVAIVGHKTALGAGGCPVGAGNHQGVSNECAKFEKRLATAQSDLMNFHREVHF</sequence>
<gene>
    <name evidence="2" type="ORF">RFM42_23440</name>
</gene>
<evidence type="ECO:0000313" key="2">
    <source>
        <dbReference type="EMBL" id="MDX8533964.1"/>
    </source>
</evidence>
<dbReference type="Proteomes" id="UP001285154">
    <property type="component" value="Unassembled WGS sequence"/>
</dbReference>
<name>A0ABU5ABQ4_9HYPH</name>
<keyword evidence="3" id="KW-1185">Reference proteome</keyword>
<comment type="caution">
    <text evidence="2">The sequence shown here is derived from an EMBL/GenBank/DDBJ whole genome shotgun (WGS) entry which is preliminary data.</text>
</comment>
<reference evidence="2 3" key="1">
    <citation type="submission" date="2023-08" db="EMBL/GenBank/DDBJ databases">
        <title>Implementing the SeqCode for naming new Mesorhizobium species isolated from Vachellia karroo root nodules.</title>
        <authorList>
            <person name="Van Lill M."/>
        </authorList>
    </citation>
    <scope>NUCLEOTIDE SEQUENCE [LARGE SCALE GENOMIC DNA]</scope>
    <source>
        <strain evidence="2 3">VK25D</strain>
    </source>
</reference>
<dbReference type="EMBL" id="JAVIIQ010000010">
    <property type="protein sequence ID" value="MDX8533964.1"/>
    <property type="molecule type" value="Genomic_DNA"/>
</dbReference>
<accession>A0ABU5ABQ4</accession>
<proteinExistence type="predicted"/>
<dbReference type="Pfam" id="PF13665">
    <property type="entry name" value="Tox-PAAR-like"/>
    <property type="match status" value="1"/>
</dbReference>
<feature type="region of interest" description="Disordered" evidence="1">
    <location>
        <begin position="172"/>
        <end position="195"/>
    </location>
</feature>
<protein>
    <submittedName>
        <fullName evidence="2">DUF4150 domain-containing protein</fullName>
    </submittedName>
</protein>
<organism evidence="2 3">
    <name type="scientific">Mesorhizobium vachelliae</name>
    <dbReference type="NCBI Taxonomy" id="3072309"/>
    <lineage>
        <taxon>Bacteria</taxon>
        <taxon>Pseudomonadati</taxon>
        <taxon>Pseudomonadota</taxon>
        <taxon>Alphaproteobacteria</taxon>
        <taxon>Hyphomicrobiales</taxon>
        <taxon>Phyllobacteriaceae</taxon>
        <taxon>Mesorhizobium</taxon>
    </lineage>
</organism>
<evidence type="ECO:0000313" key="3">
    <source>
        <dbReference type="Proteomes" id="UP001285154"/>
    </source>
</evidence>
<evidence type="ECO:0000256" key="1">
    <source>
        <dbReference type="SAM" id="MobiDB-lite"/>
    </source>
</evidence>
<dbReference type="RefSeq" id="WP_320251190.1">
    <property type="nucleotide sequence ID" value="NZ_JAVIIQ010000010.1"/>
</dbReference>